<evidence type="ECO:0000313" key="3">
    <source>
        <dbReference type="Proteomes" id="UP001187682"/>
    </source>
</evidence>
<name>A0AAE8MW41_9PEZI</name>
<protein>
    <submittedName>
        <fullName evidence="2">Uncharacterized protein</fullName>
    </submittedName>
</protein>
<gene>
    <name evidence="2" type="ORF">DNG_04254</name>
</gene>
<comment type="caution">
    <text evidence="2">The sequence shown here is derived from an EMBL/GenBank/DDBJ whole genome shotgun (WGS) entry which is preliminary data.</text>
</comment>
<evidence type="ECO:0000313" key="2">
    <source>
        <dbReference type="EMBL" id="SPO01581.1"/>
    </source>
</evidence>
<feature type="region of interest" description="Disordered" evidence="1">
    <location>
        <begin position="1"/>
        <end position="25"/>
    </location>
</feature>
<dbReference type="Proteomes" id="UP001187682">
    <property type="component" value="Unassembled WGS sequence"/>
</dbReference>
<evidence type="ECO:0000256" key="1">
    <source>
        <dbReference type="SAM" id="MobiDB-lite"/>
    </source>
</evidence>
<accession>A0AAE8MW41</accession>
<organism evidence="2 3">
    <name type="scientific">Cephalotrichum gorgonifer</name>
    <dbReference type="NCBI Taxonomy" id="2041049"/>
    <lineage>
        <taxon>Eukaryota</taxon>
        <taxon>Fungi</taxon>
        <taxon>Dikarya</taxon>
        <taxon>Ascomycota</taxon>
        <taxon>Pezizomycotina</taxon>
        <taxon>Sordariomycetes</taxon>
        <taxon>Hypocreomycetidae</taxon>
        <taxon>Microascales</taxon>
        <taxon>Microascaceae</taxon>
        <taxon>Cephalotrichum</taxon>
    </lineage>
</organism>
<dbReference type="EMBL" id="ONZQ02000005">
    <property type="protein sequence ID" value="SPO01581.1"/>
    <property type="molecule type" value="Genomic_DNA"/>
</dbReference>
<dbReference type="AlphaFoldDB" id="A0AAE8MW41"/>
<proteinExistence type="predicted"/>
<keyword evidence="3" id="KW-1185">Reference proteome</keyword>
<reference evidence="2" key="1">
    <citation type="submission" date="2018-03" db="EMBL/GenBank/DDBJ databases">
        <authorList>
            <person name="Guldener U."/>
        </authorList>
    </citation>
    <scope>NUCLEOTIDE SEQUENCE</scope>
</reference>
<sequence>MSRDRLDPAAHPFLQNGASDKEMLPPMHKDRLNAFRDPGGSAGMAKFTGFDKNMLPPEYKGAVDTFTRPGGSAEMKLGKLQEVEIT</sequence>